<keyword evidence="3" id="KW-1185">Reference proteome</keyword>
<keyword evidence="1" id="KW-0732">Signal</keyword>
<accession>A0ABR4VQ29</accession>
<dbReference type="EMBL" id="JQOF01000008">
    <property type="protein sequence ID" value="KGA41348.1"/>
    <property type="molecule type" value="Genomic_DNA"/>
</dbReference>
<evidence type="ECO:0000256" key="1">
    <source>
        <dbReference type="SAM" id="SignalP"/>
    </source>
</evidence>
<protein>
    <submittedName>
        <fullName evidence="2">Uncharacterized protein</fullName>
    </submittedName>
</protein>
<name>A0ABR4VQ29_9GAMM</name>
<feature type="chain" id="PRO_5046622256" evidence="1">
    <location>
        <begin position="21"/>
        <end position="158"/>
    </location>
</feature>
<dbReference type="RefSeq" id="WP_039493138.1">
    <property type="nucleotide sequence ID" value="NZ_JACDRW010000020.1"/>
</dbReference>
<dbReference type="Proteomes" id="UP000029447">
    <property type="component" value="Unassembled WGS sequence"/>
</dbReference>
<gene>
    <name evidence="2" type="ORF">KU75_11195</name>
</gene>
<evidence type="ECO:0000313" key="3">
    <source>
        <dbReference type="Proteomes" id="UP000029447"/>
    </source>
</evidence>
<sequence length="158" mass="17687">MKALYCLLFTVIAMMSTAHADSRGIPRVNEHKLQLNETGQIALEVMAGQIMAQTGKGFSDIIRLVWADGRFASSAKTLRSMLIGKGISPERILLIQESGGYQREAVSGLNIWIRQVVLRLPECNYAAQNYRFNYRDELGCAVNNTRSSIIINPNKFHL</sequence>
<reference evidence="2 3" key="1">
    <citation type="submission" date="2014-08" db="EMBL/GenBank/DDBJ databases">
        <title>Genome sequences of NCPPB Pectobacterium isolates.</title>
        <authorList>
            <person name="Glover R.H."/>
            <person name="Sapp M."/>
            <person name="Elphinstone J."/>
        </authorList>
    </citation>
    <scope>NUCLEOTIDE SEQUENCE [LARGE SCALE GENOMIC DNA]</scope>
    <source>
        <strain evidence="2 3">NCPPB3841</strain>
    </source>
</reference>
<comment type="caution">
    <text evidence="2">The sequence shown here is derived from an EMBL/GenBank/DDBJ whole genome shotgun (WGS) entry which is preliminary data.</text>
</comment>
<feature type="signal peptide" evidence="1">
    <location>
        <begin position="1"/>
        <end position="20"/>
    </location>
</feature>
<proteinExistence type="predicted"/>
<organism evidence="2 3">
    <name type="scientific">Pectobacterium odoriferum</name>
    <dbReference type="NCBI Taxonomy" id="78398"/>
    <lineage>
        <taxon>Bacteria</taxon>
        <taxon>Pseudomonadati</taxon>
        <taxon>Pseudomonadota</taxon>
        <taxon>Gammaproteobacteria</taxon>
        <taxon>Enterobacterales</taxon>
        <taxon>Pectobacteriaceae</taxon>
        <taxon>Pectobacterium</taxon>
    </lineage>
</organism>
<evidence type="ECO:0000313" key="2">
    <source>
        <dbReference type="EMBL" id="KGA41348.1"/>
    </source>
</evidence>